<evidence type="ECO:0000313" key="4">
    <source>
        <dbReference type="Proteomes" id="UP000248021"/>
    </source>
</evidence>
<proteinExistence type="predicted"/>
<keyword evidence="2" id="KW-0732">Signal</keyword>
<accession>A0A2V3U6L5</accession>
<dbReference type="Proteomes" id="UP000248021">
    <property type="component" value="Unassembled WGS sequence"/>
</dbReference>
<feature type="chain" id="PRO_5015987755" description="AsmA protein" evidence="2">
    <location>
        <begin position="21"/>
        <end position="589"/>
    </location>
</feature>
<evidence type="ECO:0000256" key="2">
    <source>
        <dbReference type="SAM" id="SignalP"/>
    </source>
</evidence>
<comment type="caution">
    <text evidence="3">The sequence shown here is derived from an EMBL/GenBank/DDBJ whole genome shotgun (WGS) entry which is preliminary data.</text>
</comment>
<evidence type="ECO:0000256" key="1">
    <source>
        <dbReference type="SAM" id="MobiDB-lite"/>
    </source>
</evidence>
<organism evidence="3 4">
    <name type="scientific">Chelatococcus asaccharovorans</name>
    <dbReference type="NCBI Taxonomy" id="28210"/>
    <lineage>
        <taxon>Bacteria</taxon>
        <taxon>Pseudomonadati</taxon>
        <taxon>Pseudomonadota</taxon>
        <taxon>Alphaproteobacteria</taxon>
        <taxon>Hyphomicrobiales</taxon>
        <taxon>Chelatococcaceae</taxon>
        <taxon>Chelatococcus</taxon>
    </lineage>
</organism>
<feature type="region of interest" description="Disordered" evidence="1">
    <location>
        <begin position="194"/>
        <end position="231"/>
    </location>
</feature>
<gene>
    <name evidence="3" type="ORF">C7450_106304</name>
</gene>
<dbReference type="EMBL" id="QJJK01000006">
    <property type="protein sequence ID" value="PXW58128.1"/>
    <property type="molecule type" value="Genomic_DNA"/>
</dbReference>
<dbReference type="AlphaFoldDB" id="A0A2V3U6L5"/>
<protein>
    <recommendedName>
        <fullName evidence="5">AsmA protein</fullName>
    </recommendedName>
</protein>
<sequence length="589" mass="60175">MARPRAKAILLSAVSLAALAGVGALGAKVTTEQGLVAAAARAGATIGKVAANPLNGRITLGDIRLAAGAAIITIGQVSTTGGPALIAPAFAAEDVTLENVTVTVGPIRYDMPRMVFTGSSLDRAGLAALFAANAPDTLANRLAKISASSVVIPEVKYESNFSFDGVSSHTIGTYTDIAFRDVVNGVAAKFTQASGSYSTTTRRDKPASPSPGNGGGANSQTKPLSSDGTASGTSGALRYDALDIAALARLFTDSAGTGPNPPVKIHGPFTTSDMVFTEPNGTKLSIEDISGDGMVARLGRTSLLSLVESLQKLPMDEAHKQDSSFKILTEALSMWDSIVATSATIKNVKVDLPEPAHSTFTIGDVVVGIGNNPNPQQANPAYPAQGGLRVSMNNAVFTLPADAENDFAKRLIAMGYKDLSLSFTIEGRLNEAGKELVINEFSFGGKDMGKAAVSAVIGNVTPDLLSSEEAVRNAAGMALTVKNLAVTVDNAGLADKLLAEEAAKQNKSPDTLKTEYGMIATVGVPSFLGGSPESKALGAAVARFIAKPGQLAVKAAAKDAAGFGLADYGATGGQPAAILEQINLTAEAK</sequence>
<evidence type="ECO:0008006" key="5">
    <source>
        <dbReference type="Google" id="ProtNLM"/>
    </source>
</evidence>
<name>A0A2V3U6L5_9HYPH</name>
<dbReference type="RefSeq" id="WP_110375425.1">
    <property type="nucleotide sequence ID" value="NZ_JAHBRY010000001.1"/>
</dbReference>
<evidence type="ECO:0000313" key="3">
    <source>
        <dbReference type="EMBL" id="PXW58128.1"/>
    </source>
</evidence>
<feature type="signal peptide" evidence="2">
    <location>
        <begin position="1"/>
        <end position="20"/>
    </location>
</feature>
<keyword evidence="4" id="KW-1185">Reference proteome</keyword>
<dbReference type="OrthoDB" id="8145316at2"/>
<reference evidence="3 4" key="1">
    <citation type="submission" date="2018-05" db="EMBL/GenBank/DDBJ databases">
        <title>Genomic Encyclopedia of Type Strains, Phase IV (KMG-IV): sequencing the most valuable type-strain genomes for metagenomic binning, comparative biology and taxonomic classification.</title>
        <authorList>
            <person name="Goeker M."/>
        </authorList>
    </citation>
    <scope>NUCLEOTIDE SEQUENCE [LARGE SCALE GENOMIC DNA]</scope>
    <source>
        <strain evidence="3 4">DSM 6462</strain>
    </source>
</reference>